<dbReference type="AlphaFoldDB" id="A0A5C5ZNC4"/>
<accession>A0A5C5ZNC4</accession>
<dbReference type="GO" id="GO:0005886">
    <property type="term" value="C:plasma membrane"/>
    <property type="evidence" value="ECO:0007669"/>
    <property type="project" value="TreeGrafter"/>
</dbReference>
<gene>
    <name evidence="10" type="primary">arnC_4</name>
    <name evidence="10" type="ORF">Mal64_24830</name>
</gene>
<dbReference type="InterPro" id="IPR001173">
    <property type="entry name" value="Glyco_trans_2-like"/>
</dbReference>
<dbReference type="EMBL" id="SJPQ01000002">
    <property type="protein sequence ID" value="TWT88992.1"/>
    <property type="molecule type" value="Genomic_DNA"/>
</dbReference>
<keyword evidence="11" id="KW-1185">Reference proteome</keyword>
<evidence type="ECO:0000313" key="10">
    <source>
        <dbReference type="EMBL" id="TWT88992.1"/>
    </source>
</evidence>
<comment type="caution">
    <text evidence="10">The sequence shown here is derived from an EMBL/GenBank/DDBJ whole genome shotgun (WGS) entry which is preliminary data.</text>
</comment>
<keyword evidence="2 10" id="KW-0328">Glycosyltransferase</keyword>
<name>A0A5C5ZNC4_9BACT</name>
<evidence type="ECO:0000256" key="2">
    <source>
        <dbReference type="ARBA" id="ARBA00022676"/>
    </source>
</evidence>
<dbReference type="Gene3D" id="3.90.550.10">
    <property type="entry name" value="Spore Coat Polysaccharide Biosynthesis Protein SpsA, Chain A"/>
    <property type="match status" value="1"/>
</dbReference>
<evidence type="ECO:0000256" key="5">
    <source>
        <dbReference type="ARBA" id="ARBA00022985"/>
    </source>
</evidence>
<organism evidence="10 11">
    <name type="scientific">Pseudobythopirellula maris</name>
    <dbReference type="NCBI Taxonomy" id="2527991"/>
    <lineage>
        <taxon>Bacteria</taxon>
        <taxon>Pseudomonadati</taxon>
        <taxon>Planctomycetota</taxon>
        <taxon>Planctomycetia</taxon>
        <taxon>Pirellulales</taxon>
        <taxon>Lacipirellulaceae</taxon>
        <taxon>Pseudobythopirellula</taxon>
    </lineage>
</organism>
<evidence type="ECO:0000256" key="6">
    <source>
        <dbReference type="ARBA" id="ARBA00022989"/>
    </source>
</evidence>
<evidence type="ECO:0000313" key="11">
    <source>
        <dbReference type="Proteomes" id="UP000315440"/>
    </source>
</evidence>
<keyword evidence="5" id="KW-0448">Lipopolysaccharide biosynthesis</keyword>
<sequence length="330" mass="36041">MHVSVVVPIYNERDNVEPLCDALRNSLGPSAHDYELILVDDGSTDGTRERLRGLAAEREEVRLVELRRNYGQTAAMSAGLEFACRPGLPEGAVVTIDGDLQNDPADIPLVVDKLAEGYGMVHGWRRNRQDKWLSRKLPSLLANRLISWSTGFKCRDLGCTLKAIRRDIAADLRLYGEMHRFIPIMVHWHGARCTEIPTHHHPRLHGESKYGIGRTFGVLMDLVTIVYLTRFSQNPMRLFGGLGAVATLLGGAMGVVSLAMKLFGGADLTGNPLLYAGCFAGLAGLQLLLMGMIAEMASRTLYESQGSRPYAIESTAGFGAQEPLPGRAAA</sequence>
<dbReference type="InterPro" id="IPR050256">
    <property type="entry name" value="Glycosyltransferase_2"/>
</dbReference>
<dbReference type="InterPro" id="IPR029044">
    <property type="entry name" value="Nucleotide-diphossugar_trans"/>
</dbReference>
<dbReference type="GO" id="GO:0009103">
    <property type="term" value="P:lipopolysaccharide biosynthetic process"/>
    <property type="evidence" value="ECO:0007669"/>
    <property type="project" value="UniProtKB-KW"/>
</dbReference>
<dbReference type="Pfam" id="PF00535">
    <property type="entry name" value="Glycos_transf_2"/>
    <property type="match status" value="1"/>
</dbReference>
<reference evidence="10 11" key="1">
    <citation type="submission" date="2019-02" db="EMBL/GenBank/DDBJ databases">
        <title>Deep-cultivation of Planctomycetes and their phenomic and genomic characterization uncovers novel biology.</title>
        <authorList>
            <person name="Wiegand S."/>
            <person name="Jogler M."/>
            <person name="Boedeker C."/>
            <person name="Pinto D."/>
            <person name="Vollmers J."/>
            <person name="Rivas-Marin E."/>
            <person name="Kohn T."/>
            <person name="Peeters S.H."/>
            <person name="Heuer A."/>
            <person name="Rast P."/>
            <person name="Oberbeckmann S."/>
            <person name="Bunk B."/>
            <person name="Jeske O."/>
            <person name="Meyerdierks A."/>
            <person name="Storesund J.E."/>
            <person name="Kallscheuer N."/>
            <person name="Luecker S."/>
            <person name="Lage O.M."/>
            <person name="Pohl T."/>
            <person name="Merkel B.J."/>
            <person name="Hornburger P."/>
            <person name="Mueller R.-W."/>
            <person name="Bruemmer F."/>
            <person name="Labrenz M."/>
            <person name="Spormann A.M."/>
            <person name="Op Den Camp H."/>
            <person name="Overmann J."/>
            <person name="Amann R."/>
            <person name="Jetten M.S.M."/>
            <person name="Mascher T."/>
            <person name="Medema M.H."/>
            <person name="Devos D.P."/>
            <person name="Kaster A.-K."/>
            <person name="Ovreas L."/>
            <person name="Rohde M."/>
            <person name="Galperin M.Y."/>
            <person name="Jogler C."/>
        </authorList>
    </citation>
    <scope>NUCLEOTIDE SEQUENCE [LARGE SCALE GENOMIC DNA]</scope>
    <source>
        <strain evidence="10 11">Mal64</strain>
    </source>
</reference>
<feature type="domain" description="Glycosyltransferase 2-like" evidence="9">
    <location>
        <begin position="4"/>
        <end position="171"/>
    </location>
</feature>
<feature type="transmembrane region" description="Helical" evidence="8">
    <location>
        <begin position="238"/>
        <end position="260"/>
    </location>
</feature>
<keyword evidence="4 8" id="KW-0812">Transmembrane</keyword>
<evidence type="ECO:0000259" key="9">
    <source>
        <dbReference type="Pfam" id="PF00535"/>
    </source>
</evidence>
<dbReference type="SUPFAM" id="SSF53448">
    <property type="entry name" value="Nucleotide-diphospho-sugar transferases"/>
    <property type="match status" value="1"/>
</dbReference>
<keyword evidence="3 10" id="KW-0808">Transferase</keyword>
<evidence type="ECO:0000256" key="3">
    <source>
        <dbReference type="ARBA" id="ARBA00022679"/>
    </source>
</evidence>
<dbReference type="CDD" id="cd04187">
    <property type="entry name" value="DPM1_like_bac"/>
    <property type="match status" value="1"/>
</dbReference>
<protein>
    <submittedName>
        <fullName evidence="10">Undecaprenyl-phosphate 4-deoxy-4-formamido-L-arabinose transferase</fullName>
        <ecNumber evidence="10">2.4.2.53</ecNumber>
    </submittedName>
</protein>
<dbReference type="PANTHER" id="PTHR48090">
    <property type="entry name" value="UNDECAPRENYL-PHOSPHATE 4-DEOXY-4-FORMAMIDO-L-ARABINOSE TRANSFERASE-RELATED"/>
    <property type="match status" value="1"/>
</dbReference>
<feature type="transmembrane region" description="Helical" evidence="8">
    <location>
        <begin position="272"/>
        <end position="294"/>
    </location>
</feature>
<dbReference type="GO" id="GO:0099621">
    <property type="term" value="F:undecaprenyl-phosphate 4-deoxy-4-formamido-L-arabinose transferase activity"/>
    <property type="evidence" value="ECO:0007669"/>
    <property type="project" value="UniProtKB-EC"/>
</dbReference>
<keyword evidence="7 8" id="KW-0472">Membrane</keyword>
<proteinExistence type="predicted"/>
<dbReference type="EC" id="2.4.2.53" evidence="10"/>
<evidence type="ECO:0000256" key="1">
    <source>
        <dbReference type="ARBA" id="ARBA00022475"/>
    </source>
</evidence>
<keyword evidence="6 8" id="KW-1133">Transmembrane helix</keyword>
<dbReference type="PANTHER" id="PTHR48090:SF3">
    <property type="entry name" value="UNDECAPRENYL-PHOSPHATE 4-DEOXY-4-FORMAMIDO-L-ARABINOSE TRANSFERASE"/>
    <property type="match status" value="1"/>
</dbReference>
<dbReference type="RefSeq" id="WP_231993695.1">
    <property type="nucleotide sequence ID" value="NZ_SJPQ01000002.1"/>
</dbReference>
<keyword evidence="1" id="KW-1003">Cell membrane</keyword>
<evidence type="ECO:0000256" key="4">
    <source>
        <dbReference type="ARBA" id="ARBA00022692"/>
    </source>
</evidence>
<evidence type="ECO:0000256" key="7">
    <source>
        <dbReference type="ARBA" id="ARBA00023136"/>
    </source>
</evidence>
<evidence type="ECO:0000256" key="8">
    <source>
        <dbReference type="SAM" id="Phobius"/>
    </source>
</evidence>
<dbReference type="Proteomes" id="UP000315440">
    <property type="component" value="Unassembled WGS sequence"/>
</dbReference>